<evidence type="ECO:0000256" key="13">
    <source>
        <dbReference type="ARBA" id="ARBA00023136"/>
    </source>
</evidence>
<keyword evidence="5" id="KW-0597">Phosphoprotein</keyword>
<protein>
    <recommendedName>
        <fullName evidence="14">Sensor protein</fullName>
        <ecNumber evidence="14">2.7.13.3</ecNumber>
    </recommendedName>
</protein>
<keyword evidence="7 14" id="KW-0812">Transmembrane</keyword>
<keyword evidence="10 14" id="KW-0067">ATP-binding</keyword>
<dbReference type="PANTHER" id="PTHR45436">
    <property type="entry name" value="SENSOR HISTIDINE KINASE YKOH"/>
    <property type="match status" value="1"/>
</dbReference>
<comment type="function">
    <text evidence="14">Member of a two-component regulatory system.</text>
</comment>
<dbReference type="EC" id="2.7.13.3" evidence="14"/>
<dbReference type="CDD" id="cd00075">
    <property type="entry name" value="HATPase"/>
    <property type="match status" value="1"/>
</dbReference>
<feature type="domain" description="HAMP" evidence="16">
    <location>
        <begin position="167"/>
        <end position="220"/>
    </location>
</feature>
<dbReference type="SUPFAM" id="SSF55874">
    <property type="entry name" value="ATPase domain of HSP90 chaperone/DNA topoisomerase II/histidine kinase"/>
    <property type="match status" value="1"/>
</dbReference>
<dbReference type="InterPro" id="IPR036097">
    <property type="entry name" value="HisK_dim/P_sf"/>
</dbReference>
<evidence type="ECO:0000256" key="1">
    <source>
        <dbReference type="ARBA" id="ARBA00000085"/>
    </source>
</evidence>
<dbReference type="InterPro" id="IPR006290">
    <property type="entry name" value="CztS_silS_copS"/>
</dbReference>
<dbReference type="InterPro" id="IPR036890">
    <property type="entry name" value="HATPase_C_sf"/>
</dbReference>
<evidence type="ECO:0000256" key="4">
    <source>
        <dbReference type="ARBA" id="ARBA00022519"/>
    </source>
</evidence>
<keyword evidence="8 14" id="KW-0547">Nucleotide-binding</keyword>
<dbReference type="InterPro" id="IPR050428">
    <property type="entry name" value="TCS_sensor_his_kinase"/>
</dbReference>
<dbReference type="InterPro" id="IPR003594">
    <property type="entry name" value="HATPase_dom"/>
</dbReference>
<dbReference type="SMART" id="SM00388">
    <property type="entry name" value="HisKA"/>
    <property type="match status" value="1"/>
</dbReference>
<reference evidence="17 18" key="2">
    <citation type="submission" date="2018-12" db="EMBL/GenBank/DDBJ databases">
        <title>Rhizobacter gummiphilus sp. nov., a rubber-degrading bacterium isolated from the soil of a botanical garden in Japan.</title>
        <authorList>
            <person name="Shunsuke S.S."/>
        </authorList>
    </citation>
    <scope>NUCLEOTIDE SEQUENCE [LARGE SCALE GENOMIC DNA]</scope>
    <source>
        <strain evidence="17 18">S-16</strain>
    </source>
</reference>
<comment type="catalytic activity">
    <reaction evidence="1 14">
        <text>ATP + protein L-histidine = ADP + protein N-phospho-L-histidine.</text>
        <dbReference type="EC" id="2.7.13.3"/>
    </reaction>
</comment>
<keyword evidence="11 14" id="KW-1133">Transmembrane helix</keyword>
<dbReference type="InterPro" id="IPR003660">
    <property type="entry name" value="HAMP_dom"/>
</dbReference>
<dbReference type="InterPro" id="IPR005467">
    <property type="entry name" value="His_kinase_dom"/>
</dbReference>
<dbReference type="NCBIfam" id="TIGR01386">
    <property type="entry name" value="cztS_silS_copS"/>
    <property type="match status" value="1"/>
</dbReference>
<dbReference type="Gene3D" id="1.10.287.130">
    <property type="match status" value="1"/>
</dbReference>
<feature type="domain" description="Histidine kinase" evidence="15">
    <location>
        <begin position="228"/>
        <end position="441"/>
    </location>
</feature>
<evidence type="ECO:0000259" key="15">
    <source>
        <dbReference type="PROSITE" id="PS50109"/>
    </source>
</evidence>
<evidence type="ECO:0000256" key="14">
    <source>
        <dbReference type="RuleBase" id="RU364088"/>
    </source>
</evidence>
<evidence type="ECO:0000256" key="11">
    <source>
        <dbReference type="ARBA" id="ARBA00022989"/>
    </source>
</evidence>
<evidence type="ECO:0000256" key="9">
    <source>
        <dbReference type="ARBA" id="ARBA00022777"/>
    </source>
</evidence>
<accession>A0A3N7HIF1</accession>
<dbReference type="InterPro" id="IPR003661">
    <property type="entry name" value="HisK_dim/P_dom"/>
</dbReference>
<reference evidence="17 18" key="1">
    <citation type="submission" date="2018-08" db="EMBL/GenBank/DDBJ databases">
        <authorList>
            <person name="Khan S.A."/>
            <person name="Jeon C.O."/>
            <person name="Chun B.H."/>
            <person name="Jeong S.E."/>
        </authorList>
    </citation>
    <scope>NUCLEOTIDE SEQUENCE [LARGE SCALE GENOMIC DNA]</scope>
    <source>
        <strain evidence="17 18">S-16</strain>
    </source>
</reference>
<dbReference type="GO" id="GO:0005886">
    <property type="term" value="C:plasma membrane"/>
    <property type="evidence" value="ECO:0007669"/>
    <property type="project" value="UniProtKB-SubCell"/>
</dbReference>
<comment type="caution">
    <text evidence="17">The sequence shown here is derived from an EMBL/GenBank/DDBJ whole genome shotgun (WGS) entry which is preliminary data.</text>
</comment>
<evidence type="ECO:0000256" key="7">
    <source>
        <dbReference type="ARBA" id="ARBA00022692"/>
    </source>
</evidence>
<evidence type="ECO:0000256" key="3">
    <source>
        <dbReference type="ARBA" id="ARBA00022475"/>
    </source>
</evidence>
<dbReference type="Gene3D" id="3.30.565.10">
    <property type="entry name" value="Histidine kinase-like ATPase, C-terminal domain"/>
    <property type="match status" value="1"/>
</dbReference>
<dbReference type="SMART" id="SM00304">
    <property type="entry name" value="HAMP"/>
    <property type="match status" value="1"/>
</dbReference>
<dbReference type="Pfam" id="PF00512">
    <property type="entry name" value="HisKA"/>
    <property type="match status" value="1"/>
</dbReference>
<dbReference type="Gene3D" id="6.10.340.10">
    <property type="match status" value="1"/>
</dbReference>
<dbReference type="CDD" id="cd00082">
    <property type="entry name" value="HisKA"/>
    <property type="match status" value="1"/>
</dbReference>
<evidence type="ECO:0000256" key="5">
    <source>
        <dbReference type="ARBA" id="ARBA00022553"/>
    </source>
</evidence>
<comment type="subcellular location">
    <subcellularLocation>
        <location evidence="2 14">Cell inner membrane</location>
    </subcellularLocation>
</comment>
<sequence length="441" mass="47953">MLTLVAVAGFSTVGALLHIALQRELLHLERQGLEGKVDVVQHFIDEVQSAADLGELRHHLDDTLIGNAGLRVWIVSADGQVLYGGSHVPPIRPADPGRLFITREDGVVLTGVRYALRTGAVLPDAHVLIGLDPRPREALMRTYDQATVLVCALCVAITVVLSIGVTRRGLRPLRRLSDEASSIAPDALSKRLAAHHASFELVPLVKSFNRVLDCVEDAYRQLEGFSADVAHELRTPLAILINGTEVSLSRERPAEELRDLLGAHLEDLRGLASMVNDMLFLAHADRGDRADKLAEVSLRDQALGVADFVEAMMEAGRHRLHVEGDVRVRADPSLVRRALINLVANAARYTPAGDAIMIRLEAQLGMARVSVINPGPPIPEDERIRMFDRFWRGESSRPKSSERHGLGLAIVRAVARMHGGETFAHSQGGVTTVGLTLGPIA</sequence>
<keyword evidence="13 14" id="KW-0472">Membrane</keyword>
<evidence type="ECO:0000256" key="12">
    <source>
        <dbReference type="ARBA" id="ARBA00023012"/>
    </source>
</evidence>
<keyword evidence="4 14" id="KW-0997">Cell inner membrane</keyword>
<keyword evidence="3 14" id="KW-1003">Cell membrane</keyword>
<dbReference type="PROSITE" id="PS50885">
    <property type="entry name" value="HAMP"/>
    <property type="match status" value="1"/>
</dbReference>
<evidence type="ECO:0000313" key="17">
    <source>
        <dbReference type="EMBL" id="RQP21788.1"/>
    </source>
</evidence>
<keyword evidence="6 14" id="KW-0808">Transferase</keyword>
<evidence type="ECO:0000256" key="6">
    <source>
        <dbReference type="ARBA" id="ARBA00022679"/>
    </source>
</evidence>
<evidence type="ECO:0000259" key="16">
    <source>
        <dbReference type="PROSITE" id="PS50885"/>
    </source>
</evidence>
<dbReference type="PROSITE" id="PS50109">
    <property type="entry name" value="HIS_KIN"/>
    <property type="match status" value="1"/>
</dbReference>
<dbReference type="SUPFAM" id="SSF47384">
    <property type="entry name" value="Homodimeric domain of signal transducing histidine kinase"/>
    <property type="match status" value="1"/>
</dbReference>
<dbReference type="Proteomes" id="UP000267464">
    <property type="component" value="Unassembled WGS sequence"/>
</dbReference>
<evidence type="ECO:0000256" key="8">
    <source>
        <dbReference type="ARBA" id="ARBA00022741"/>
    </source>
</evidence>
<dbReference type="GO" id="GO:0005524">
    <property type="term" value="F:ATP binding"/>
    <property type="evidence" value="ECO:0007669"/>
    <property type="project" value="UniProtKB-KW"/>
</dbReference>
<keyword evidence="18" id="KW-1185">Reference proteome</keyword>
<keyword evidence="9 14" id="KW-0418">Kinase</keyword>
<evidence type="ECO:0000256" key="2">
    <source>
        <dbReference type="ARBA" id="ARBA00004533"/>
    </source>
</evidence>
<dbReference type="PANTHER" id="PTHR45436:SF9">
    <property type="entry name" value="SENSOR PROTEIN"/>
    <property type="match status" value="1"/>
</dbReference>
<proteinExistence type="predicted"/>
<dbReference type="Pfam" id="PF02518">
    <property type="entry name" value="HATPase_c"/>
    <property type="match status" value="1"/>
</dbReference>
<dbReference type="GO" id="GO:0000155">
    <property type="term" value="F:phosphorelay sensor kinase activity"/>
    <property type="evidence" value="ECO:0007669"/>
    <property type="project" value="InterPro"/>
</dbReference>
<dbReference type="InterPro" id="IPR004358">
    <property type="entry name" value="Sig_transdc_His_kin-like_C"/>
</dbReference>
<evidence type="ECO:0000313" key="18">
    <source>
        <dbReference type="Proteomes" id="UP000267464"/>
    </source>
</evidence>
<gene>
    <name evidence="17" type="ORF">DZC73_25425</name>
</gene>
<keyword evidence="12 14" id="KW-0902">Two-component regulatory system</keyword>
<dbReference type="PRINTS" id="PR00344">
    <property type="entry name" value="BCTRLSENSOR"/>
</dbReference>
<dbReference type="EMBL" id="QUSW01000009">
    <property type="protein sequence ID" value="RQP21788.1"/>
    <property type="molecule type" value="Genomic_DNA"/>
</dbReference>
<dbReference type="Pfam" id="PF00672">
    <property type="entry name" value="HAMP"/>
    <property type="match status" value="1"/>
</dbReference>
<dbReference type="SMART" id="SM00387">
    <property type="entry name" value="HATPase_c"/>
    <property type="match status" value="1"/>
</dbReference>
<feature type="transmembrane region" description="Helical" evidence="14">
    <location>
        <begin position="146"/>
        <end position="165"/>
    </location>
</feature>
<name>A0A3N7HIF1_9BURK</name>
<evidence type="ECO:0000256" key="10">
    <source>
        <dbReference type="ARBA" id="ARBA00022840"/>
    </source>
</evidence>
<organism evidence="17 18">
    <name type="scientific">Piscinibacter terrae</name>
    <dbReference type="NCBI Taxonomy" id="2496871"/>
    <lineage>
        <taxon>Bacteria</taxon>
        <taxon>Pseudomonadati</taxon>
        <taxon>Pseudomonadota</taxon>
        <taxon>Betaproteobacteria</taxon>
        <taxon>Burkholderiales</taxon>
        <taxon>Sphaerotilaceae</taxon>
        <taxon>Piscinibacter</taxon>
    </lineage>
</organism>
<dbReference type="AlphaFoldDB" id="A0A3N7HIF1"/>